<reference evidence="2 3" key="1">
    <citation type="submission" date="2020-10" db="EMBL/GenBank/DDBJ databases">
        <title>Sequencing the genomes of 1000 actinobacteria strains.</title>
        <authorList>
            <person name="Klenk H.-P."/>
        </authorList>
    </citation>
    <scope>NUCLEOTIDE SEQUENCE [LARGE SCALE GENOMIC DNA]</scope>
    <source>
        <strain evidence="2 3">DSM 43173</strain>
    </source>
</reference>
<name>A0ABR9LVX5_9ACTN</name>
<feature type="compositionally biased region" description="Basic and acidic residues" evidence="1">
    <location>
        <begin position="357"/>
        <end position="385"/>
    </location>
</feature>
<evidence type="ECO:0000313" key="3">
    <source>
        <dbReference type="Proteomes" id="UP000633509"/>
    </source>
</evidence>
<feature type="compositionally biased region" description="Basic and acidic residues" evidence="1">
    <location>
        <begin position="54"/>
        <end position="87"/>
    </location>
</feature>
<evidence type="ECO:0000313" key="2">
    <source>
        <dbReference type="EMBL" id="MBE1584809.1"/>
    </source>
</evidence>
<feature type="compositionally biased region" description="Low complexity" evidence="1">
    <location>
        <begin position="88"/>
        <end position="100"/>
    </location>
</feature>
<protein>
    <recommendedName>
        <fullName evidence="4">Lantibiotic dehydratase N-terminal domain-containing protein</fullName>
    </recommendedName>
</protein>
<accession>A0ABR9LVX5</accession>
<sequence length="915" mass="97184">MSEQDWTLLPAVTVRSAGFAWELVRSLAYPRAAAAAAEVVRLERRALDLLAEAPARHAPAEDPRPDRRAPAEDPRPGRRAPADDPRPVRSAAGGDARPVRGAGGGRLPRGLRSRLRDLRPLPDDTPAPAGWLAAWNEATGALEDARLALAGTTAADAALARAAAAGIAADERFLDALVRSAPGLYRDLRRGVAKGGRLRRLVGSVLQGLCATCSFGPLDHGRVEPAAPGGHTWSGHRARPRRVAYPADWVGEALQRRVLADPALVAGLVPRRRTWTRAVPDAVSGAAPFVALCDGSRTLAEIAAESGMELEQAAAALAVAVRRGLLTHDLCPPATVADPLSWLRERLPAETPRPHASRPDASHRDAHRSDGSRSEAPHPDAHRSGGDLPVGRRVREITELLAQYPAASPDVKLALQRRLETLAGSGRAHDDRPGDDRVVVHEAAAGTLRVSVGAGLAADLEGRVPQVLDLLAADAELTRQRTNRRLAGRLGAGTFGLAEVLGATGDLEIRYGDRLAERIAAIVRAAPPGAATVDLAGLLDDPEPPAAPVLCSADVMVAAPSLEAYEPGLTPLVLGDLHDVALLTPWALQFHPDGAALVAERDAAIARALGGHTALNVISRRATGRPPLEFPGPVLELGGVTADGGRRRIGLDELYVHSDGRRAVLRAKGVDGPLLLHNGEHDDTALHTALALPRVRRPDLRHLSRVPRLTWDNVVISRRVWRVGRASFDALGQAVGDRELLVAMARLRETHDLPVTFFAASARERRPIHVDTRSPALVEGLGRLAATAERLTLTETLPGPEECWLRDGGLRFAAELRCVYLRPAGGRPVPRPKSETAETRPSAVRVKAETADTRSPAARPKAEGGDTCSPAARSRAVARYPGPADVRADSCSRAAGPVVQGARAAHPYPWQGECR</sequence>
<comment type="caution">
    <text evidence="2">The sequence shown here is derived from an EMBL/GenBank/DDBJ whole genome shotgun (WGS) entry which is preliminary data.</text>
</comment>
<gene>
    <name evidence="2" type="ORF">H4W80_003067</name>
</gene>
<organism evidence="2 3">
    <name type="scientific">Nonomuraea angiospora</name>
    <dbReference type="NCBI Taxonomy" id="46172"/>
    <lineage>
        <taxon>Bacteria</taxon>
        <taxon>Bacillati</taxon>
        <taxon>Actinomycetota</taxon>
        <taxon>Actinomycetes</taxon>
        <taxon>Streptosporangiales</taxon>
        <taxon>Streptosporangiaceae</taxon>
        <taxon>Nonomuraea</taxon>
    </lineage>
</organism>
<proteinExistence type="predicted"/>
<feature type="region of interest" description="Disordered" evidence="1">
    <location>
        <begin position="349"/>
        <end position="390"/>
    </location>
</feature>
<dbReference type="Proteomes" id="UP000633509">
    <property type="component" value="Unassembled WGS sequence"/>
</dbReference>
<feature type="region of interest" description="Disordered" evidence="1">
    <location>
        <begin position="825"/>
        <end position="875"/>
    </location>
</feature>
<dbReference type="RefSeq" id="WP_192785665.1">
    <property type="nucleotide sequence ID" value="NZ_JADBEK010000001.1"/>
</dbReference>
<evidence type="ECO:0008006" key="4">
    <source>
        <dbReference type="Google" id="ProtNLM"/>
    </source>
</evidence>
<feature type="region of interest" description="Disordered" evidence="1">
    <location>
        <begin position="53"/>
        <end position="123"/>
    </location>
</feature>
<evidence type="ECO:0000256" key="1">
    <source>
        <dbReference type="SAM" id="MobiDB-lite"/>
    </source>
</evidence>
<dbReference type="EMBL" id="JADBEK010000001">
    <property type="protein sequence ID" value="MBE1584809.1"/>
    <property type="molecule type" value="Genomic_DNA"/>
</dbReference>
<keyword evidence="3" id="KW-1185">Reference proteome</keyword>